<organism evidence="1 2">
    <name type="scientific">Parahaliea mediterranea</name>
    <dbReference type="NCBI Taxonomy" id="651086"/>
    <lineage>
        <taxon>Bacteria</taxon>
        <taxon>Pseudomonadati</taxon>
        <taxon>Pseudomonadota</taxon>
        <taxon>Gammaproteobacteria</taxon>
        <taxon>Cellvibrionales</taxon>
        <taxon>Halieaceae</taxon>
        <taxon>Parahaliea</taxon>
    </lineage>
</organism>
<reference evidence="1" key="1">
    <citation type="submission" date="2021-02" db="EMBL/GenBank/DDBJ databases">
        <title>PHA producing bacteria isolated from coastal sediment in Guangdong, Shenzhen.</title>
        <authorList>
            <person name="Zheng W."/>
            <person name="Yu S."/>
            <person name="Huang Y."/>
        </authorList>
    </citation>
    <scope>NUCLEOTIDE SEQUENCE</scope>
    <source>
        <strain evidence="1">TN14-10</strain>
    </source>
</reference>
<dbReference type="Proteomes" id="UP000664303">
    <property type="component" value="Unassembled WGS sequence"/>
</dbReference>
<comment type="caution">
    <text evidence="1">The sequence shown here is derived from an EMBL/GenBank/DDBJ whole genome shotgun (WGS) entry which is preliminary data.</text>
</comment>
<dbReference type="AlphaFoldDB" id="A0A939INM1"/>
<dbReference type="RefSeq" id="WP_206562151.1">
    <property type="nucleotide sequence ID" value="NZ_JAFKCZ010000017.1"/>
</dbReference>
<protein>
    <submittedName>
        <fullName evidence="1">Uncharacterized protein</fullName>
    </submittedName>
</protein>
<gene>
    <name evidence="1" type="ORF">JYP50_19035</name>
</gene>
<dbReference type="EMBL" id="JAFKCZ010000017">
    <property type="protein sequence ID" value="MBN7798705.1"/>
    <property type="molecule type" value="Genomic_DNA"/>
</dbReference>
<evidence type="ECO:0000313" key="2">
    <source>
        <dbReference type="Proteomes" id="UP000664303"/>
    </source>
</evidence>
<sequence length="132" mass="14750">MEPSFDWQLGEDAPLPFDHPDCEACARWLVDNLTQRNTAFIRLTSPIFQGDNTSARSWLSEENANLWSLILEERSTSVKLAVNRGECKMQNPTALRNHTQRKIVGAVICELLESGALSLPDPNAKTLVTGLR</sequence>
<accession>A0A939INM1</accession>
<evidence type="ECO:0000313" key="1">
    <source>
        <dbReference type="EMBL" id="MBN7798705.1"/>
    </source>
</evidence>
<keyword evidence="2" id="KW-1185">Reference proteome</keyword>
<name>A0A939INM1_9GAMM</name>
<proteinExistence type="predicted"/>